<evidence type="ECO:0000256" key="2">
    <source>
        <dbReference type="ARBA" id="ARBA00023295"/>
    </source>
</evidence>
<dbReference type="OrthoDB" id="9797882at2"/>
<dbReference type="SUPFAM" id="SSF53590">
    <property type="entry name" value="Nucleoside hydrolase"/>
    <property type="match status" value="1"/>
</dbReference>
<dbReference type="InterPro" id="IPR001910">
    <property type="entry name" value="Inosine/uridine_hydrolase_dom"/>
</dbReference>
<dbReference type="InterPro" id="IPR023186">
    <property type="entry name" value="IUNH"/>
</dbReference>
<dbReference type="EMBL" id="AZGA01000088">
    <property type="protein sequence ID" value="KRM30519.1"/>
    <property type="molecule type" value="Genomic_DNA"/>
</dbReference>
<keyword evidence="2" id="KW-0326">Glycosidase</keyword>
<dbReference type="RefSeq" id="WP_035450715.1">
    <property type="nucleotide sequence ID" value="NZ_AZGA01000088.1"/>
</dbReference>
<name>X0PCU5_9LACO</name>
<evidence type="ECO:0000256" key="1">
    <source>
        <dbReference type="ARBA" id="ARBA00022801"/>
    </source>
</evidence>
<dbReference type="InterPro" id="IPR036452">
    <property type="entry name" value="Ribo_hydro-like"/>
</dbReference>
<reference evidence="4 5" key="1">
    <citation type="journal article" date="2015" name="Genome Announc.">
        <title>Expanding the biotechnology potential of lactobacilli through comparative genomics of 213 strains and associated genera.</title>
        <authorList>
            <person name="Sun Z."/>
            <person name="Harris H.M."/>
            <person name="McCann A."/>
            <person name="Guo C."/>
            <person name="Argimon S."/>
            <person name="Zhang W."/>
            <person name="Yang X."/>
            <person name="Jeffery I.B."/>
            <person name="Cooney J.C."/>
            <person name="Kagawa T.F."/>
            <person name="Liu W."/>
            <person name="Song Y."/>
            <person name="Salvetti E."/>
            <person name="Wrobel A."/>
            <person name="Rasinkangas P."/>
            <person name="Parkhill J."/>
            <person name="Rea M.C."/>
            <person name="O'Sullivan O."/>
            <person name="Ritari J."/>
            <person name="Douillard F.P."/>
            <person name="Paul Ross R."/>
            <person name="Yang R."/>
            <person name="Briner A.E."/>
            <person name="Felis G.E."/>
            <person name="de Vos W.M."/>
            <person name="Barrangou R."/>
            <person name="Klaenhammer T.R."/>
            <person name="Caufield P.W."/>
            <person name="Cui Y."/>
            <person name="Zhang H."/>
            <person name="O'Toole P.W."/>
        </authorList>
    </citation>
    <scope>NUCLEOTIDE SEQUENCE [LARGE SCALE GENOMIC DNA]</scope>
    <source>
        <strain evidence="4 5">DSM 18527</strain>
    </source>
</reference>
<evidence type="ECO:0000313" key="4">
    <source>
        <dbReference type="EMBL" id="KRM30519.1"/>
    </source>
</evidence>
<gene>
    <name evidence="4" type="ORF">FC83_GL001653</name>
</gene>
<dbReference type="Pfam" id="PF01156">
    <property type="entry name" value="IU_nuc_hydro"/>
    <property type="match status" value="1"/>
</dbReference>
<sequence length="327" mass="35793">MQKVIIDCDPEIDDVLALMLAVQTPNLDVVAITVVSGNVPADLGVQNVIKCLEFCDRLDIPIYKGANGPLKRAYVSAQDTHGQDGLGESHIKVTSNKQAERLDAATFLAQTFQTPQSIGVIALGPLTNIAQALIANQNIGQNLNRFVSMGGTYQAAGNCSPVAEYNYWCDPDAAQYVYAHLDHRIEMIGLDVTRQIVLSPDILTYCQYMNAQVGQFIGAITHFYFDFHWQQERILGCVINDPLAVAYFSDPTLCSGFSTYVDVATTGIALGQTLVDVNNFYQRDANARVLTQVNAPAFFEQFLTTVLHLEPAQVSSDVQRFAMGASK</sequence>
<dbReference type="Proteomes" id="UP000051236">
    <property type="component" value="Unassembled WGS sequence"/>
</dbReference>
<dbReference type="GO" id="GO:0005829">
    <property type="term" value="C:cytosol"/>
    <property type="evidence" value="ECO:0007669"/>
    <property type="project" value="TreeGrafter"/>
</dbReference>
<keyword evidence="1" id="KW-0378">Hydrolase</keyword>
<dbReference type="GO" id="GO:0008477">
    <property type="term" value="F:purine nucleosidase activity"/>
    <property type="evidence" value="ECO:0007669"/>
    <property type="project" value="TreeGrafter"/>
</dbReference>
<comment type="caution">
    <text evidence="4">The sequence shown here is derived from an EMBL/GenBank/DDBJ whole genome shotgun (WGS) entry which is preliminary data.</text>
</comment>
<organism evidence="4 5">
    <name type="scientific">Agrilactobacillus composti DSM 18527 = JCM 14202</name>
    <dbReference type="NCBI Taxonomy" id="1423734"/>
    <lineage>
        <taxon>Bacteria</taxon>
        <taxon>Bacillati</taxon>
        <taxon>Bacillota</taxon>
        <taxon>Bacilli</taxon>
        <taxon>Lactobacillales</taxon>
        <taxon>Lactobacillaceae</taxon>
        <taxon>Agrilactobacillus</taxon>
    </lineage>
</organism>
<dbReference type="eggNOG" id="COG1957">
    <property type="taxonomic scope" value="Bacteria"/>
</dbReference>
<feature type="domain" description="Inosine/uridine-preferring nucleoside hydrolase" evidence="3">
    <location>
        <begin position="4"/>
        <end position="300"/>
    </location>
</feature>
<protein>
    <submittedName>
        <fullName evidence="4">IunH3 protein</fullName>
    </submittedName>
</protein>
<dbReference type="Gene3D" id="3.90.245.10">
    <property type="entry name" value="Ribonucleoside hydrolase-like"/>
    <property type="match status" value="1"/>
</dbReference>
<dbReference type="PANTHER" id="PTHR12304:SF4">
    <property type="entry name" value="URIDINE NUCLEOSIDASE"/>
    <property type="match status" value="1"/>
</dbReference>
<dbReference type="PATRIC" id="fig|1423734.3.peg.1672"/>
<proteinExistence type="predicted"/>
<evidence type="ECO:0000313" key="5">
    <source>
        <dbReference type="Proteomes" id="UP000051236"/>
    </source>
</evidence>
<dbReference type="AlphaFoldDB" id="X0PCU5"/>
<evidence type="ECO:0000259" key="3">
    <source>
        <dbReference type="Pfam" id="PF01156"/>
    </source>
</evidence>
<dbReference type="STRING" id="1423734.FC83_GL001653"/>
<dbReference type="GO" id="GO:0006152">
    <property type="term" value="P:purine nucleoside catabolic process"/>
    <property type="evidence" value="ECO:0007669"/>
    <property type="project" value="TreeGrafter"/>
</dbReference>
<accession>X0PCU5</accession>
<keyword evidence="5" id="KW-1185">Reference proteome</keyword>
<dbReference type="PANTHER" id="PTHR12304">
    <property type="entry name" value="INOSINE-URIDINE PREFERRING NUCLEOSIDE HYDROLASE"/>
    <property type="match status" value="1"/>
</dbReference>